<evidence type="ECO:0000256" key="4">
    <source>
        <dbReference type="ARBA" id="ARBA00022989"/>
    </source>
</evidence>
<keyword evidence="4 7" id="KW-1133">Transmembrane helix</keyword>
<dbReference type="PROSITE" id="PS00409">
    <property type="entry name" value="PROKAR_NTER_METHYL"/>
    <property type="match status" value="1"/>
</dbReference>
<dbReference type="InterPro" id="IPR012902">
    <property type="entry name" value="N_methyl_site"/>
</dbReference>
<keyword evidence="3 7" id="KW-0812">Transmembrane</keyword>
<protein>
    <submittedName>
        <fullName evidence="8">Prepilin-type N-terminal cleavage/methylation domain-containing protein</fullName>
    </submittedName>
</protein>
<gene>
    <name evidence="8" type="ORF">ACFFJP_20565</name>
</gene>
<evidence type="ECO:0000256" key="1">
    <source>
        <dbReference type="ARBA" id="ARBA00004167"/>
    </source>
</evidence>
<evidence type="ECO:0000256" key="3">
    <source>
        <dbReference type="ARBA" id="ARBA00022692"/>
    </source>
</evidence>
<evidence type="ECO:0000256" key="7">
    <source>
        <dbReference type="SAM" id="Phobius"/>
    </source>
</evidence>
<comment type="caution">
    <text evidence="8">The sequence shown here is derived from an EMBL/GenBank/DDBJ whole genome shotgun (WGS) entry which is preliminary data.</text>
</comment>
<organism evidence="8 9">
    <name type="scientific">Rheinheimera tilapiae</name>
    <dbReference type="NCBI Taxonomy" id="875043"/>
    <lineage>
        <taxon>Bacteria</taxon>
        <taxon>Pseudomonadati</taxon>
        <taxon>Pseudomonadota</taxon>
        <taxon>Gammaproteobacteria</taxon>
        <taxon>Chromatiales</taxon>
        <taxon>Chromatiaceae</taxon>
        <taxon>Rheinheimera</taxon>
    </lineage>
</organism>
<dbReference type="RefSeq" id="WP_377248742.1">
    <property type="nucleotide sequence ID" value="NZ_JBHLXP010000011.1"/>
</dbReference>
<dbReference type="Pfam" id="PF07963">
    <property type="entry name" value="N_methyl"/>
    <property type="match status" value="1"/>
</dbReference>
<dbReference type="InterPro" id="IPR045584">
    <property type="entry name" value="Pilin-like"/>
</dbReference>
<name>A0ABV6BIM3_9GAMM</name>
<dbReference type="PRINTS" id="PR00885">
    <property type="entry name" value="BCTERIALGSPH"/>
</dbReference>
<evidence type="ECO:0000256" key="6">
    <source>
        <dbReference type="SAM" id="MobiDB-lite"/>
    </source>
</evidence>
<evidence type="ECO:0000313" key="8">
    <source>
        <dbReference type="EMBL" id="MFC0050682.1"/>
    </source>
</evidence>
<feature type="transmembrane region" description="Helical" evidence="7">
    <location>
        <begin position="12"/>
        <end position="32"/>
    </location>
</feature>
<keyword evidence="2" id="KW-0488">Methylation</keyword>
<dbReference type="Gene3D" id="3.55.40.10">
    <property type="entry name" value="minor pseudopilin epsh domain"/>
    <property type="match status" value="1"/>
</dbReference>
<proteinExistence type="predicted"/>
<dbReference type="Proteomes" id="UP001589813">
    <property type="component" value="Unassembled WGS sequence"/>
</dbReference>
<evidence type="ECO:0000256" key="2">
    <source>
        <dbReference type="ARBA" id="ARBA00022481"/>
    </source>
</evidence>
<dbReference type="EMBL" id="JBHLXP010000011">
    <property type="protein sequence ID" value="MFC0050682.1"/>
    <property type="molecule type" value="Genomic_DNA"/>
</dbReference>
<keyword evidence="5 7" id="KW-0472">Membrane</keyword>
<keyword evidence="9" id="KW-1185">Reference proteome</keyword>
<dbReference type="SUPFAM" id="SSF54523">
    <property type="entry name" value="Pili subunits"/>
    <property type="match status" value="1"/>
</dbReference>
<evidence type="ECO:0000313" key="9">
    <source>
        <dbReference type="Proteomes" id="UP001589813"/>
    </source>
</evidence>
<dbReference type="NCBIfam" id="TIGR02532">
    <property type="entry name" value="IV_pilin_GFxxxE"/>
    <property type="match status" value="1"/>
</dbReference>
<dbReference type="InterPro" id="IPR002416">
    <property type="entry name" value="T2SS_protein-GspH"/>
</dbReference>
<comment type="subcellular location">
    <subcellularLocation>
        <location evidence="1">Membrane</location>
        <topology evidence="1">Single-pass membrane protein</topology>
    </subcellularLocation>
</comment>
<sequence length="236" mass="26667">MKIRRDGGFTLIEVLLVILLIGLLAATVVYSFSGESRSQTLGKETEKLQARIQLAAELAMLKNVELGLFIDDKGYRFMLFEQDKWRTIREPKALAPYEFKPGFSAKIELEGLEWAEQNLLSRAEFEPEDDGLSEANSFDELDAEKQLAEEQKQQAEADKAQADGKVKKPKKRQTGILTTPSQKKDPRYPTVFILSSGEISPFMLELIENTERPALSQSLKAVFSIPLERGQIEQTR</sequence>
<accession>A0ABV6BIM3</accession>
<evidence type="ECO:0000256" key="5">
    <source>
        <dbReference type="ARBA" id="ARBA00023136"/>
    </source>
</evidence>
<feature type="compositionally biased region" description="Basic and acidic residues" evidence="6">
    <location>
        <begin position="146"/>
        <end position="166"/>
    </location>
</feature>
<feature type="region of interest" description="Disordered" evidence="6">
    <location>
        <begin position="146"/>
        <end position="189"/>
    </location>
</feature>
<reference evidence="8 9" key="1">
    <citation type="submission" date="2024-09" db="EMBL/GenBank/DDBJ databases">
        <authorList>
            <person name="Sun Q."/>
            <person name="Mori K."/>
        </authorList>
    </citation>
    <scope>NUCLEOTIDE SEQUENCE [LARGE SCALE GENOMIC DNA]</scope>
    <source>
        <strain evidence="8 9">KCTC 23315</strain>
    </source>
</reference>